<dbReference type="PRINTS" id="PR00722">
    <property type="entry name" value="CHYMOTRYPSIN"/>
</dbReference>
<dbReference type="PANTHER" id="PTHR24252:SF7">
    <property type="entry name" value="HYALIN"/>
    <property type="match status" value="1"/>
</dbReference>
<dbReference type="Gene3D" id="2.40.10.10">
    <property type="entry name" value="Trypsin-like serine proteases"/>
    <property type="match status" value="1"/>
</dbReference>
<evidence type="ECO:0000313" key="4">
    <source>
        <dbReference type="RefSeq" id="XP_017889198.1"/>
    </source>
</evidence>
<dbReference type="PROSITE" id="PS50240">
    <property type="entry name" value="TRYPSIN_DOM"/>
    <property type="match status" value="1"/>
</dbReference>
<dbReference type="Proteomes" id="UP000694925">
    <property type="component" value="Unplaced"/>
</dbReference>
<dbReference type="SUPFAM" id="SSF50494">
    <property type="entry name" value="Trypsin-like serine proteases"/>
    <property type="match status" value="1"/>
</dbReference>
<evidence type="ECO:0000259" key="2">
    <source>
        <dbReference type="PROSITE" id="PS50240"/>
    </source>
</evidence>
<keyword evidence="3" id="KW-1185">Reference proteome</keyword>
<dbReference type="RefSeq" id="XP_017889198.1">
    <property type="nucleotide sequence ID" value="XM_018033709.1"/>
</dbReference>
<keyword evidence="1" id="KW-1015">Disulfide bond</keyword>
<reference evidence="4" key="1">
    <citation type="submission" date="2025-08" db="UniProtKB">
        <authorList>
            <consortium name="RefSeq"/>
        </authorList>
    </citation>
    <scope>IDENTIFICATION</scope>
    <source>
        <tissue evidence="4">Whole body</tissue>
    </source>
</reference>
<accession>A0AAJ7JB46</accession>
<evidence type="ECO:0000313" key="3">
    <source>
        <dbReference type="Proteomes" id="UP000694925"/>
    </source>
</evidence>
<dbReference type="PANTHER" id="PTHR24252">
    <property type="entry name" value="ACROSIN-RELATED"/>
    <property type="match status" value="1"/>
</dbReference>
<dbReference type="InterPro" id="IPR001254">
    <property type="entry name" value="Trypsin_dom"/>
</dbReference>
<dbReference type="PROSITE" id="PS00134">
    <property type="entry name" value="TRYPSIN_HIS"/>
    <property type="match status" value="1"/>
</dbReference>
<protein>
    <submittedName>
        <fullName evidence="4">Trypsin-like</fullName>
    </submittedName>
</protein>
<dbReference type="SMART" id="SM00020">
    <property type="entry name" value="Tryp_SPc"/>
    <property type="match status" value="1"/>
</dbReference>
<feature type="domain" description="Peptidase S1" evidence="2">
    <location>
        <begin position="51"/>
        <end position="182"/>
    </location>
</feature>
<name>A0AAJ7JB46_9HYME</name>
<dbReference type="CDD" id="cd00190">
    <property type="entry name" value="Tryp_SPc"/>
    <property type="match status" value="1"/>
</dbReference>
<proteinExistence type="predicted"/>
<dbReference type="InterPro" id="IPR018114">
    <property type="entry name" value="TRYPSIN_HIS"/>
</dbReference>
<sequence>MTNSDWMHNLLGVVKIEYTQLILGVVASCSMSNVIYGSVLKIYPPFPDPQIVGGTQADISEHPYQLSFQTTSHICGASIISSKWAITAGHCVGSAPSRYTLRSGNSNNNLGNAYTIKNIIRHPNYNSRTVDYDVALLEIAGEFKLGSTAAPIKLATMELAPGSLVNVTGWGDTYRSNKTTSR</sequence>
<evidence type="ECO:0000256" key="1">
    <source>
        <dbReference type="ARBA" id="ARBA00023157"/>
    </source>
</evidence>
<dbReference type="AlphaFoldDB" id="A0AAJ7JB46"/>
<dbReference type="FunFam" id="2.40.10.10:FF:000166">
    <property type="entry name" value="Trypsin"/>
    <property type="match status" value="1"/>
</dbReference>
<organism evidence="3 4">
    <name type="scientific">Ceratina calcarata</name>
    <dbReference type="NCBI Taxonomy" id="156304"/>
    <lineage>
        <taxon>Eukaryota</taxon>
        <taxon>Metazoa</taxon>
        <taxon>Ecdysozoa</taxon>
        <taxon>Arthropoda</taxon>
        <taxon>Hexapoda</taxon>
        <taxon>Insecta</taxon>
        <taxon>Pterygota</taxon>
        <taxon>Neoptera</taxon>
        <taxon>Endopterygota</taxon>
        <taxon>Hymenoptera</taxon>
        <taxon>Apocrita</taxon>
        <taxon>Aculeata</taxon>
        <taxon>Apoidea</taxon>
        <taxon>Anthophila</taxon>
        <taxon>Apidae</taxon>
        <taxon>Ceratina</taxon>
        <taxon>Zadontomerus</taxon>
    </lineage>
</organism>
<dbReference type="Pfam" id="PF00089">
    <property type="entry name" value="Trypsin"/>
    <property type="match status" value="1"/>
</dbReference>
<gene>
    <name evidence="4" type="primary">LOC108630407</name>
</gene>
<dbReference type="GO" id="GO:0006508">
    <property type="term" value="P:proteolysis"/>
    <property type="evidence" value="ECO:0007669"/>
    <property type="project" value="InterPro"/>
</dbReference>
<dbReference type="KEGG" id="ccal:108630407"/>
<dbReference type="InterPro" id="IPR001314">
    <property type="entry name" value="Peptidase_S1A"/>
</dbReference>
<dbReference type="InterPro" id="IPR009003">
    <property type="entry name" value="Peptidase_S1_PA"/>
</dbReference>
<dbReference type="GO" id="GO:0004252">
    <property type="term" value="F:serine-type endopeptidase activity"/>
    <property type="evidence" value="ECO:0007669"/>
    <property type="project" value="InterPro"/>
</dbReference>
<dbReference type="GeneID" id="108630407"/>
<dbReference type="InterPro" id="IPR043504">
    <property type="entry name" value="Peptidase_S1_PA_chymotrypsin"/>
</dbReference>